<comment type="caution">
    <text evidence="2">The sequence shown here is derived from an EMBL/GenBank/DDBJ whole genome shotgun (WGS) entry which is preliminary data.</text>
</comment>
<reference evidence="2" key="1">
    <citation type="submission" date="2022-08" db="EMBL/GenBank/DDBJ databases">
        <title>A Global Phylogenomic Analysis of the Shiitake Genus Lentinula.</title>
        <authorList>
            <consortium name="DOE Joint Genome Institute"/>
            <person name="Sierra-Patev S."/>
            <person name="Min B."/>
            <person name="Naranjo-Ortiz M."/>
            <person name="Looney B."/>
            <person name="Konkel Z."/>
            <person name="Slot J.C."/>
            <person name="Sakamoto Y."/>
            <person name="Steenwyk J.L."/>
            <person name="Rokas A."/>
            <person name="Carro J."/>
            <person name="Camarero S."/>
            <person name="Ferreira P."/>
            <person name="Molpeceres G."/>
            <person name="Ruiz-Duenas F.J."/>
            <person name="Serrano A."/>
            <person name="Henrissat B."/>
            <person name="Drula E."/>
            <person name="Hughes K.W."/>
            <person name="Mata J.L."/>
            <person name="Ishikawa N.K."/>
            <person name="Vargas-Isla R."/>
            <person name="Ushijima S."/>
            <person name="Smith C.A."/>
            <person name="Ahrendt S."/>
            <person name="Andreopoulos W."/>
            <person name="He G."/>
            <person name="Labutti K."/>
            <person name="Lipzen A."/>
            <person name="Ng V."/>
            <person name="Riley R."/>
            <person name="Sandor L."/>
            <person name="Barry K."/>
            <person name="Martinez A.T."/>
            <person name="Xiao Y."/>
            <person name="Gibbons J.G."/>
            <person name="Terashima K."/>
            <person name="Grigoriev I.V."/>
            <person name="Hibbett D.S."/>
        </authorList>
    </citation>
    <scope>NUCLEOTIDE SEQUENCE</scope>
    <source>
        <strain evidence="2">JLM2183</strain>
    </source>
</reference>
<evidence type="ECO:0008006" key="4">
    <source>
        <dbReference type="Google" id="ProtNLM"/>
    </source>
</evidence>
<protein>
    <recommendedName>
        <fullName evidence="4">MFS general substrate transporter</fullName>
    </recommendedName>
</protein>
<feature type="transmembrane region" description="Helical" evidence="1">
    <location>
        <begin position="169"/>
        <end position="189"/>
    </location>
</feature>
<dbReference type="SUPFAM" id="SSF103473">
    <property type="entry name" value="MFS general substrate transporter"/>
    <property type="match status" value="1"/>
</dbReference>
<gene>
    <name evidence="2" type="ORF">J3R30DRAFT_3299419</name>
</gene>
<name>A0A9W9A193_9AGAR</name>
<sequence length="243" mass="26418">GGAQDSFVDDQEPSLRELISIPIIRALMISAFALHFSGSAFDVLFVLFCYTPIHMRGLAFSPSTIDLALSTSGLVSSVIQIFIVPIILNRIEASKAYNMCMATWPIVFATMPALNVIARHGLVEETGKLDLWSNAMLWTGILFVLAVSKIGFMAYSLNLILTKANTSNPVVFAVSNGVMSCAMSLAHITSPALASSVFALSEEYHLLGVYFWSLMMVCFGLLACILGRDISPLSRSSLTHREN</sequence>
<dbReference type="Proteomes" id="UP001150266">
    <property type="component" value="Unassembled WGS sequence"/>
</dbReference>
<evidence type="ECO:0000313" key="3">
    <source>
        <dbReference type="Proteomes" id="UP001150266"/>
    </source>
</evidence>
<feature type="transmembrane region" description="Helical" evidence="1">
    <location>
        <begin position="209"/>
        <end position="227"/>
    </location>
</feature>
<keyword evidence="1" id="KW-1133">Transmembrane helix</keyword>
<dbReference type="AlphaFoldDB" id="A0A9W9A193"/>
<proteinExistence type="predicted"/>
<keyword evidence="1" id="KW-0812">Transmembrane</keyword>
<keyword evidence="1" id="KW-0472">Membrane</keyword>
<keyword evidence="3" id="KW-1185">Reference proteome</keyword>
<feature type="transmembrane region" description="Helical" evidence="1">
    <location>
        <begin position="96"/>
        <end position="117"/>
    </location>
</feature>
<feature type="transmembrane region" description="Helical" evidence="1">
    <location>
        <begin position="26"/>
        <end position="48"/>
    </location>
</feature>
<dbReference type="OrthoDB" id="419616at2759"/>
<accession>A0A9W9A193</accession>
<feature type="transmembrane region" description="Helical" evidence="1">
    <location>
        <begin position="68"/>
        <end position="89"/>
    </location>
</feature>
<dbReference type="EMBL" id="JAOTPV010000022">
    <property type="protein sequence ID" value="KAJ4471534.1"/>
    <property type="molecule type" value="Genomic_DNA"/>
</dbReference>
<dbReference type="InterPro" id="IPR036259">
    <property type="entry name" value="MFS_trans_sf"/>
</dbReference>
<organism evidence="2 3">
    <name type="scientific">Lentinula aciculospora</name>
    <dbReference type="NCBI Taxonomy" id="153920"/>
    <lineage>
        <taxon>Eukaryota</taxon>
        <taxon>Fungi</taxon>
        <taxon>Dikarya</taxon>
        <taxon>Basidiomycota</taxon>
        <taxon>Agaricomycotina</taxon>
        <taxon>Agaricomycetes</taxon>
        <taxon>Agaricomycetidae</taxon>
        <taxon>Agaricales</taxon>
        <taxon>Marasmiineae</taxon>
        <taxon>Omphalotaceae</taxon>
        <taxon>Lentinula</taxon>
    </lineage>
</organism>
<feature type="non-terminal residue" evidence="2">
    <location>
        <position position="1"/>
    </location>
</feature>
<evidence type="ECO:0000313" key="2">
    <source>
        <dbReference type="EMBL" id="KAJ4471534.1"/>
    </source>
</evidence>
<evidence type="ECO:0000256" key="1">
    <source>
        <dbReference type="SAM" id="Phobius"/>
    </source>
</evidence>
<feature type="transmembrane region" description="Helical" evidence="1">
    <location>
        <begin position="137"/>
        <end position="157"/>
    </location>
</feature>